<keyword evidence="5" id="KW-1185">Reference proteome</keyword>
<name>K5VQN4_PHACS</name>
<dbReference type="RefSeq" id="XP_007398455.1">
    <property type="nucleotide sequence ID" value="XM_007398393.1"/>
</dbReference>
<dbReference type="InterPro" id="IPR005097">
    <property type="entry name" value="Sacchrp_dh_NADP-bd"/>
</dbReference>
<dbReference type="Proteomes" id="UP000008370">
    <property type="component" value="Unassembled WGS sequence"/>
</dbReference>
<evidence type="ECO:0000256" key="2">
    <source>
        <dbReference type="SAM" id="Phobius"/>
    </source>
</evidence>
<feature type="transmembrane region" description="Helical" evidence="2">
    <location>
        <begin position="295"/>
        <end position="317"/>
    </location>
</feature>
<proteinExistence type="inferred from homology"/>
<evidence type="ECO:0000313" key="4">
    <source>
        <dbReference type="EMBL" id="EKM53778.1"/>
    </source>
</evidence>
<dbReference type="HOGENOM" id="CLU_031002_0_1_1"/>
<feature type="non-terminal residue" evidence="4">
    <location>
        <position position="1"/>
    </location>
</feature>
<dbReference type="PANTHER" id="PTHR12286:SF5">
    <property type="entry name" value="SACCHAROPINE DEHYDROGENASE-LIKE OXIDOREDUCTASE"/>
    <property type="match status" value="1"/>
</dbReference>
<dbReference type="EMBL" id="JH930474">
    <property type="protein sequence ID" value="EKM53778.1"/>
    <property type="molecule type" value="Genomic_DNA"/>
</dbReference>
<evidence type="ECO:0000259" key="3">
    <source>
        <dbReference type="Pfam" id="PF03435"/>
    </source>
</evidence>
<dbReference type="KEGG" id="pco:PHACADRAFT_260290"/>
<keyword evidence="2" id="KW-1133">Transmembrane helix</keyword>
<dbReference type="AlphaFoldDB" id="K5VQN4"/>
<organism evidence="4 5">
    <name type="scientific">Phanerochaete carnosa (strain HHB-10118-sp)</name>
    <name type="common">White-rot fungus</name>
    <name type="synonym">Peniophora carnosa</name>
    <dbReference type="NCBI Taxonomy" id="650164"/>
    <lineage>
        <taxon>Eukaryota</taxon>
        <taxon>Fungi</taxon>
        <taxon>Dikarya</taxon>
        <taxon>Basidiomycota</taxon>
        <taxon>Agaricomycotina</taxon>
        <taxon>Agaricomycetes</taxon>
        <taxon>Polyporales</taxon>
        <taxon>Phanerochaetaceae</taxon>
        <taxon>Phanerochaete</taxon>
    </lineage>
</organism>
<dbReference type="PANTHER" id="PTHR12286">
    <property type="entry name" value="SACCHAROPINE DEHYDROGENASE-LIKE OXIDOREDUCTASE"/>
    <property type="match status" value="1"/>
</dbReference>
<dbReference type="GO" id="GO:0005811">
    <property type="term" value="C:lipid droplet"/>
    <property type="evidence" value="ECO:0007669"/>
    <property type="project" value="TreeGrafter"/>
</dbReference>
<dbReference type="GO" id="GO:0005739">
    <property type="term" value="C:mitochondrion"/>
    <property type="evidence" value="ECO:0007669"/>
    <property type="project" value="TreeGrafter"/>
</dbReference>
<dbReference type="Gene3D" id="3.40.50.720">
    <property type="entry name" value="NAD(P)-binding Rossmann-like Domain"/>
    <property type="match status" value="1"/>
</dbReference>
<dbReference type="GO" id="GO:0009247">
    <property type="term" value="P:glycolipid biosynthetic process"/>
    <property type="evidence" value="ECO:0007669"/>
    <property type="project" value="TreeGrafter"/>
</dbReference>
<feature type="domain" description="Saccharopine dehydrogenase NADP binding" evidence="3">
    <location>
        <begin position="11"/>
        <end position="134"/>
    </location>
</feature>
<reference evidence="4 5" key="1">
    <citation type="journal article" date="2012" name="BMC Genomics">
        <title>Comparative genomics of the white-rot fungi, Phanerochaete carnosa and P. chrysosporium, to elucidate the genetic basis of the distinct wood types they colonize.</title>
        <authorList>
            <person name="Suzuki H."/>
            <person name="MacDonald J."/>
            <person name="Syed K."/>
            <person name="Salamov A."/>
            <person name="Hori C."/>
            <person name="Aerts A."/>
            <person name="Henrissat B."/>
            <person name="Wiebenga A."/>
            <person name="vanKuyk P.A."/>
            <person name="Barry K."/>
            <person name="Lindquist E."/>
            <person name="LaButti K."/>
            <person name="Lapidus A."/>
            <person name="Lucas S."/>
            <person name="Coutinho P."/>
            <person name="Gong Y."/>
            <person name="Samejima M."/>
            <person name="Mahadevan R."/>
            <person name="Abou-Zaid M."/>
            <person name="de Vries R.P."/>
            <person name="Igarashi K."/>
            <person name="Yadav J.S."/>
            <person name="Grigoriev I.V."/>
            <person name="Master E.R."/>
        </authorList>
    </citation>
    <scope>NUCLEOTIDE SEQUENCE [LARGE SCALE GENOMIC DNA]</scope>
    <source>
        <strain evidence="4 5">HHB-10118-sp</strain>
    </source>
</reference>
<protein>
    <recommendedName>
        <fullName evidence="3">Saccharopine dehydrogenase NADP binding domain-containing protein</fullName>
    </recommendedName>
</protein>
<dbReference type="SUPFAM" id="SSF51735">
    <property type="entry name" value="NAD(P)-binding Rossmann-fold domains"/>
    <property type="match status" value="1"/>
</dbReference>
<comment type="similarity">
    <text evidence="1">Belongs to the saccharopine dehydrogenase family.</text>
</comment>
<dbReference type="InParanoid" id="K5VQN4"/>
<dbReference type="InterPro" id="IPR036291">
    <property type="entry name" value="NAD(P)-bd_dom_sf"/>
</dbReference>
<keyword evidence="2" id="KW-0812">Transmembrane</keyword>
<dbReference type="InterPro" id="IPR051276">
    <property type="entry name" value="Saccharopine_DH-like_oxidrdct"/>
</dbReference>
<dbReference type="GO" id="GO:0005886">
    <property type="term" value="C:plasma membrane"/>
    <property type="evidence" value="ECO:0007669"/>
    <property type="project" value="TreeGrafter"/>
</dbReference>
<dbReference type="GeneID" id="18917689"/>
<accession>K5VQN4</accession>
<sequence length="438" mass="48105">MIVSANFMADIIVLGATGCTGQLIAQYLASHPQRHSFTLGLAARSKSRLADLKKKLSLGNDVKEFYVDVANSEEVDSVVQRAKVVINAVGPFWRWGTPVVRACARHGIHYVDLSGEPYWIHDIILEYDYLASKTHAVIIPACGFDSVPSDLSVYLSNKTLKALAGPEANIDSSITAFKLKGTISSGSFQTFVSAFEDVPLQKLREALRDWALSTAIKGPEYEHRQLFYTLPFSNPPVYGGKYFMASTNRAIVQRTWGINELQALETTSSEARTRTYGPKFKYDEFMVQKGKISSVLLSLSLAFTAVCVLIPPFRWLFKMLIPGPGEGPSEQQLQSGFLKVTNVTSSVPVPNKPRTHVRSVIRGRGDPGYGLAAVMISEAALALLLSRAELPDVAREGGVLTPASALGDVLVKRLQNSGRFEFESEVILSEEDESRKTR</sequence>
<gene>
    <name evidence="4" type="ORF">PHACADRAFT_260290</name>
</gene>
<dbReference type="Pfam" id="PF03435">
    <property type="entry name" value="Sacchrp_dh_NADP"/>
    <property type="match status" value="1"/>
</dbReference>
<evidence type="ECO:0000256" key="1">
    <source>
        <dbReference type="ARBA" id="ARBA00038048"/>
    </source>
</evidence>
<evidence type="ECO:0000313" key="5">
    <source>
        <dbReference type="Proteomes" id="UP000008370"/>
    </source>
</evidence>
<dbReference type="OrthoDB" id="10268090at2759"/>
<keyword evidence="2" id="KW-0472">Membrane</keyword>